<comment type="function">
    <text evidence="7">Aminocarboxypropyltransferase that catalyzes the aminocarboxypropyl transfer on pseudouridine corresponding to position 914 in M.jannaschii 16S rRNA. It constitutes the last step in biosynthesis of the hypermodified N1-methyl-N3-(3-amino-3-carboxypropyl) pseudouridine (m1acp3-Psi).</text>
</comment>
<evidence type="ECO:0000256" key="2">
    <source>
        <dbReference type="ARBA" id="ARBA00022490"/>
    </source>
</evidence>
<accession>A0A075G187</accession>
<feature type="binding site" evidence="7">
    <location>
        <position position="71"/>
    </location>
    <ligand>
        <name>S-adenosyl-L-methionine</name>
        <dbReference type="ChEBI" id="CHEBI:59789"/>
    </ligand>
</feature>
<dbReference type="InterPro" id="IPR022968">
    <property type="entry name" value="Tsr3-like"/>
</dbReference>
<evidence type="ECO:0000256" key="6">
    <source>
        <dbReference type="ARBA" id="ARBA00022691"/>
    </source>
</evidence>
<evidence type="ECO:0000256" key="4">
    <source>
        <dbReference type="ARBA" id="ARBA00022552"/>
    </source>
</evidence>
<comment type="similarity">
    <text evidence="7">Belongs to the TDD superfamily. TSR3 family.</text>
</comment>
<dbReference type="GO" id="GO:0106388">
    <property type="term" value="F:rRNA small subunit aminocarboxypropyltransferase activity"/>
    <property type="evidence" value="ECO:0007669"/>
    <property type="project" value="UniProtKB-EC"/>
</dbReference>
<feature type="binding site" evidence="7">
    <location>
        <position position="96"/>
    </location>
    <ligand>
        <name>S-adenosyl-L-methionine</name>
        <dbReference type="ChEBI" id="CHEBI:59789"/>
    </ligand>
</feature>
<keyword evidence="5 7" id="KW-0808">Transferase</keyword>
<dbReference type="Pfam" id="PF04068">
    <property type="entry name" value="Fer4_RLI"/>
    <property type="match status" value="1"/>
</dbReference>
<keyword evidence="4 7" id="KW-0698">rRNA processing</keyword>
<comment type="subcellular location">
    <subcellularLocation>
        <location evidence="7">Cytoplasm</location>
    </subcellularLocation>
</comment>
<reference evidence="10" key="1">
    <citation type="journal article" date="2014" name="Genome Biol. Evol.">
        <title>Pangenome evidence for extensive interdomain horizontal transfer affecting lineage core and shell genes in uncultured planktonic thaumarchaeota and euryarchaeota.</title>
        <authorList>
            <person name="Deschamps P."/>
            <person name="Zivanovic Y."/>
            <person name="Moreira D."/>
            <person name="Rodriguez-Valera F."/>
            <person name="Lopez-Garcia P."/>
        </authorList>
    </citation>
    <scope>NUCLEOTIDE SEQUENCE</scope>
</reference>
<dbReference type="InterPro" id="IPR007209">
    <property type="entry name" value="RNaseL-inhib-like_metal-bd_dom"/>
</dbReference>
<dbReference type="Pfam" id="PF04034">
    <property type="entry name" value="Ribo_biogen_C"/>
    <property type="match status" value="1"/>
</dbReference>
<evidence type="ECO:0000256" key="3">
    <source>
        <dbReference type="ARBA" id="ARBA00022517"/>
    </source>
</evidence>
<dbReference type="GO" id="GO:1904047">
    <property type="term" value="F:S-adenosyl-L-methionine binding"/>
    <property type="evidence" value="ECO:0007669"/>
    <property type="project" value="UniProtKB-UniRule"/>
</dbReference>
<sequence>MSEVPIHVIHLDQDDPRKCTARRLELKRLALLHYDVRKAPRRGFLLDPNATVILGPEDRGMIELGGALVALDCSWKKIEEALVSVERQTMLESRTLPLLLASNPVSWGKPGRLSTAEALAASLYLMGHKEQAVRVMSPFPFGDQFMELNKEPLNAYIEAQSREELTELQWEFFDSSRSADH</sequence>
<dbReference type="HAMAP" id="MF_01116">
    <property type="entry name" value="TSR3"/>
    <property type="match status" value="1"/>
</dbReference>
<keyword evidence="6 7" id="KW-0949">S-adenosyl-L-methionine</keyword>
<proteinExistence type="inferred from homology"/>
<dbReference type="PANTHER" id="PTHR20426:SF0">
    <property type="entry name" value="18S RRNA AMINOCARBOXYPROPYLTRANSFERASE"/>
    <property type="match status" value="1"/>
</dbReference>
<evidence type="ECO:0000259" key="9">
    <source>
        <dbReference type="Pfam" id="PF04068"/>
    </source>
</evidence>
<comment type="catalytic activity">
    <reaction evidence="7">
        <text>an N(1)-methylpseudouridine in rRNA + S-adenosyl-L-methionine = N(1)-methyl-N(3)-[(3S)-3-amino-3-carboxypropyl]pseudouridine in rRNA + S-methyl-5'-thioadenosine + H(+)</text>
        <dbReference type="Rhea" id="RHEA:63296"/>
        <dbReference type="Rhea" id="RHEA-COMP:11634"/>
        <dbReference type="Rhea" id="RHEA-COMP:16310"/>
        <dbReference type="ChEBI" id="CHEBI:15378"/>
        <dbReference type="ChEBI" id="CHEBI:17509"/>
        <dbReference type="ChEBI" id="CHEBI:59789"/>
        <dbReference type="ChEBI" id="CHEBI:74890"/>
        <dbReference type="ChEBI" id="CHEBI:146234"/>
        <dbReference type="EC" id="2.5.1.157"/>
    </reaction>
</comment>
<feature type="binding site" evidence="7">
    <location>
        <position position="115"/>
    </location>
    <ligand>
        <name>S-adenosyl-L-methionine</name>
        <dbReference type="ChEBI" id="CHEBI:59789"/>
    </ligand>
</feature>
<gene>
    <name evidence="10" type="primary">TSR3</name>
</gene>
<evidence type="ECO:0000256" key="7">
    <source>
        <dbReference type="HAMAP-Rule" id="MF_01116"/>
    </source>
</evidence>
<dbReference type="GO" id="GO:0000455">
    <property type="term" value="P:enzyme-directed rRNA pseudouridine synthesis"/>
    <property type="evidence" value="ECO:0007669"/>
    <property type="project" value="UniProtKB-UniRule"/>
</dbReference>
<dbReference type="PANTHER" id="PTHR20426">
    <property type="entry name" value="RIBOSOME BIOGENESIS PROTEIN TSR3 HOMOLOG"/>
    <property type="match status" value="1"/>
</dbReference>
<protein>
    <recommendedName>
        <fullName evidence="1 7">16S rRNA aminocarboxypropyltransferase</fullName>
        <ecNumber evidence="7">2.5.1.157</ecNumber>
    </recommendedName>
</protein>
<evidence type="ECO:0000256" key="1">
    <source>
        <dbReference type="ARBA" id="ARBA00014114"/>
    </source>
</evidence>
<evidence type="ECO:0000313" key="10">
    <source>
        <dbReference type="EMBL" id="AIE95491.1"/>
    </source>
</evidence>
<keyword evidence="2 7" id="KW-0963">Cytoplasm</keyword>
<dbReference type="EC" id="2.5.1.157" evidence="7"/>
<dbReference type="NCBIfam" id="NF002621">
    <property type="entry name" value="PRK02287.1"/>
    <property type="match status" value="1"/>
</dbReference>
<feature type="domain" description="16S/18S rRNA aminocarboxypropyltransferase Tsr3 C-terminal" evidence="8">
    <location>
        <begin position="45"/>
        <end position="172"/>
    </location>
</feature>
<feature type="binding site" evidence="7">
    <location>
        <position position="20"/>
    </location>
    <ligand>
        <name>S-adenosyl-L-methionine</name>
        <dbReference type="ChEBI" id="CHEBI:59789"/>
    </ligand>
</feature>
<evidence type="ECO:0000256" key="5">
    <source>
        <dbReference type="ARBA" id="ARBA00022679"/>
    </source>
</evidence>
<name>A0A075G187_9EURY</name>
<keyword evidence="3 7" id="KW-0690">Ribosome biogenesis</keyword>
<evidence type="ECO:0000259" key="8">
    <source>
        <dbReference type="Pfam" id="PF04034"/>
    </source>
</evidence>
<organism evidence="10">
    <name type="scientific">uncultured marine group II/III euryarchaeote AD1000_66_E09</name>
    <dbReference type="NCBI Taxonomy" id="1457798"/>
    <lineage>
        <taxon>Archaea</taxon>
        <taxon>Methanobacteriati</taxon>
        <taxon>Methanobacteriota</taxon>
        <taxon>environmental samples</taxon>
    </lineage>
</organism>
<dbReference type="EMBL" id="KF900453">
    <property type="protein sequence ID" value="AIE95491.1"/>
    <property type="molecule type" value="Genomic_DNA"/>
</dbReference>
<dbReference type="InterPro" id="IPR007177">
    <property type="entry name" value="Tsr3_C"/>
</dbReference>
<comment type="caution">
    <text evidence="7">Lacks conserved residue(s) required for the propagation of feature annotation.</text>
</comment>
<feature type="domain" description="RNase L inhibitor RLI-like possible metal-binding" evidence="9">
    <location>
        <begin position="4"/>
        <end position="25"/>
    </location>
</feature>
<dbReference type="GO" id="GO:0005737">
    <property type="term" value="C:cytoplasm"/>
    <property type="evidence" value="ECO:0007669"/>
    <property type="project" value="UniProtKB-SubCell"/>
</dbReference>
<dbReference type="AlphaFoldDB" id="A0A075G187"/>